<dbReference type="AlphaFoldDB" id="W4EMQ4"/>
<feature type="region of interest" description="Disordered" evidence="1">
    <location>
        <begin position="34"/>
        <end position="53"/>
    </location>
</feature>
<accession>W4EMQ4</accession>
<sequence>MRKILLLISALFVFFIVFSGLSNSVQAAEHETQNVENEIESEQEKEKEPLSVGNPLYPNSTLEMYPGDVLYTSKGWSTGLVGHTVIIGTDFKVKEVLTGTPAGRSTITKEFFDRHPTGNTITVLRPTSGASGAATWATKNISSAQSYNLLSHNIDNIGSNYCSKFVTQAFYHGSNVSLVSSINSLILPSEIKSSSKLRVIATITAK</sequence>
<dbReference type="SUPFAM" id="SSF54001">
    <property type="entry name" value="Cysteine proteinases"/>
    <property type="match status" value="1"/>
</dbReference>
<comment type="caution">
    <text evidence="3">The sequence shown here is derived from an EMBL/GenBank/DDBJ whole genome shotgun (WGS) entry which is preliminary data.</text>
</comment>
<proteinExistence type="predicted"/>
<dbReference type="InterPro" id="IPR038765">
    <property type="entry name" value="Papain-like_cys_pep_sf"/>
</dbReference>
<evidence type="ECO:0000313" key="3">
    <source>
        <dbReference type="EMBL" id="ETT81056.1"/>
    </source>
</evidence>
<keyword evidence="4" id="KW-1185">Reference proteome</keyword>
<feature type="signal peptide" evidence="2">
    <location>
        <begin position="1"/>
        <end position="27"/>
    </location>
</feature>
<organism evidence="3 4">
    <name type="scientific">Viridibacillus arenosi FSL R5-213</name>
    <dbReference type="NCBI Taxonomy" id="1227360"/>
    <lineage>
        <taxon>Bacteria</taxon>
        <taxon>Bacillati</taxon>
        <taxon>Bacillota</taxon>
        <taxon>Bacilli</taxon>
        <taxon>Bacillales</taxon>
        <taxon>Caryophanaceae</taxon>
        <taxon>Viridibacillus</taxon>
    </lineage>
</organism>
<evidence type="ECO:0000313" key="4">
    <source>
        <dbReference type="Proteomes" id="UP000019062"/>
    </source>
</evidence>
<reference evidence="3 4" key="1">
    <citation type="journal article" date="2014" name="BMC Genomics">
        <title>Genomic comparison of sporeforming bacilli isolated from milk.</title>
        <authorList>
            <person name="Moreno Switt A.I."/>
            <person name="Andrus A.D."/>
            <person name="Ranieri M.L."/>
            <person name="Orsi R.H."/>
            <person name="Ivy R."/>
            <person name="den Bakker H.C."/>
            <person name="Martin N.H."/>
            <person name="Wiedmann M."/>
            <person name="Boor K.J."/>
        </authorList>
    </citation>
    <scope>NUCLEOTIDE SEQUENCE [LARGE SCALE GENOMIC DNA]</scope>
    <source>
        <strain evidence="3 4">FSL R5-213</strain>
    </source>
</reference>
<name>W4EMQ4_9BACL</name>
<dbReference type="EMBL" id="ASQA01000042">
    <property type="protein sequence ID" value="ETT81056.1"/>
    <property type="molecule type" value="Genomic_DNA"/>
</dbReference>
<dbReference type="eggNOG" id="ENOG503384G">
    <property type="taxonomic scope" value="Bacteria"/>
</dbReference>
<dbReference type="RefSeq" id="WP_051448846.1">
    <property type="nucleotide sequence ID" value="NZ_ASQA01000042.1"/>
</dbReference>
<protein>
    <submittedName>
        <fullName evidence="3">Uncharacterized protein</fullName>
    </submittedName>
</protein>
<dbReference type="Proteomes" id="UP000019062">
    <property type="component" value="Unassembled WGS sequence"/>
</dbReference>
<evidence type="ECO:0000256" key="1">
    <source>
        <dbReference type="SAM" id="MobiDB-lite"/>
    </source>
</evidence>
<evidence type="ECO:0000256" key="2">
    <source>
        <dbReference type="SAM" id="SignalP"/>
    </source>
</evidence>
<feature type="chain" id="PRO_5004840896" evidence="2">
    <location>
        <begin position="28"/>
        <end position="206"/>
    </location>
</feature>
<gene>
    <name evidence="3" type="ORF">C176_20159</name>
</gene>
<keyword evidence="2" id="KW-0732">Signal</keyword>